<dbReference type="CDD" id="cd02440">
    <property type="entry name" value="AdoMet_MTases"/>
    <property type="match status" value="1"/>
</dbReference>
<dbReference type="InterPro" id="IPR029063">
    <property type="entry name" value="SAM-dependent_MTases_sf"/>
</dbReference>
<dbReference type="HOGENOM" id="CLU_061983_1_1_5"/>
<evidence type="ECO:0000259" key="3">
    <source>
        <dbReference type="Pfam" id="PF05175"/>
    </source>
</evidence>
<dbReference type="GO" id="GO:0008757">
    <property type="term" value="F:S-adenosylmethionine-dependent methyltransferase activity"/>
    <property type="evidence" value="ECO:0007669"/>
    <property type="project" value="UniProtKB-ARBA"/>
</dbReference>
<reference evidence="4 5" key="1">
    <citation type="journal article" date="2013" name="PLoS ONE">
        <title>Poles Apart: Arctic and Antarctic Octadecabacter strains Share High Genome Plasticity and a New Type of Xanthorhodopsin.</title>
        <authorList>
            <person name="Vollmers J."/>
            <person name="Voget S."/>
            <person name="Dietrich S."/>
            <person name="Gollnow K."/>
            <person name="Smits M."/>
            <person name="Meyer K."/>
            <person name="Brinkhoff T."/>
            <person name="Simon M."/>
            <person name="Daniel R."/>
        </authorList>
    </citation>
    <scope>NUCLEOTIDE SEQUENCE [LARGE SCALE GENOMIC DNA]</scope>
    <source>
        <strain evidence="4 5">307</strain>
    </source>
</reference>
<evidence type="ECO:0000313" key="4">
    <source>
        <dbReference type="EMBL" id="AGI65931.1"/>
    </source>
</evidence>
<dbReference type="AlphaFoldDB" id="M9R6K5"/>
<dbReference type="Gene3D" id="3.40.50.150">
    <property type="entry name" value="Vaccinia Virus protein VP39"/>
    <property type="match status" value="1"/>
</dbReference>
<sequence length="253" mass="27258">MNAGFETTFDAFLGGRLTLQQPTKGYRAGVDPVLLAAAVRARVGQSVLELGCGTGAALLCLATRVSGLGLHAVEVQPHYADICRANAVANHIDAMIWTADLRDLPADLRALTFDHVIVNPPYFERASGNSSPLPDRDIAFAGDTATVDWIDTATRRLKPKGTLTLIQKADRLPDLLRAIDDRLGAIHVYPITGRAGRPADRIVLRARKGGRAPFKLHAAIALHDGPSHVSDGEDYRPEIAEILREGSQFCLAD</sequence>
<keyword evidence="5" id="KW-1185">Reference proteome</keyword>
<dbReference type="InterPro" id="IPR050210">
    <property type="entry name" value="tRNA_Adenine-N(6)_MTase"/>
</dbReference>
<dbReference type="PRINTS" id="PR00507">
    <property type="entry name" value="N12N6MTFRASE"/>
</dbReference>
<dbReference type="KEGG" id="oat:OAN307_c01640"/>
<feature type="domain" description="Methyltransferase small" evidence="3">
    <location>
        <begin position="34"/>
        <end position="168"/>
    </location>
</feature>
<dbReference type="RefSeq" id="WP_015497992.1">
    <property type="nucleotide sequence ID" value="NC_020911.1"/>
</dbReference>
<evidence type="ECO:0000313" key="5">
    <source>
        <dbReference type="Proteomes" id="UP000005307"/>
    </source>
</evidence>
<dbReference type="InterPro" id="IPR007848">
    <property type="entry name" value="Small_mtfrase_dom"/>
</dbReference>
<dbReference type="STRING" id="391626.OAN307_c01640"/>
<dbReference type="EMBL" id="CP003740">
    <property type="protein sequence ID" value="AGI65931.1"/>
    <property type="molecule type" value="Genomic_DNA"/>
</dbReference>
<dbReference type="Pfam" id="PF05175">
    <property type="entry name" value="MTS"/>
    <property type="match status" value="1"/>
</dbReference>
<dbReference type="eggNOG" id="COG4123">
    <property type="taxonomic scope" value="Bacteria"/>
</dbReference>
<dbReference type="PANTHER" id="PTHR47739">
    <property type="entry name" value="TRNA1(VAL) (ADENINE(37)-N6)-METHYLTRANSFERASE"/>
    <property type="match status" value="1"/>
</dbReference>
<proteinExistence type="predicted"/>
<dbReference type="PROSITE" id="PS00092">
    <property type="entry name" value="N6_MTASE"/>
    <property type="match status" value="1"/>
</dbReference>
<name>M9R6K5_9RHOB</name>
<gene>
    <name evidence="4" type="ORF">OAN307_c01640</name>
</gene>
<dbReference type="GO" id="GO:0003676">
    <property type="term" value="F:nucleic acid binding"/>
    <property type="evidence" value="ECO:0007669"/>
    <property type="project" value="InterPro"/>
</dbReference>
<dbReference type="GO" id="GO:0032259">
    <property type="term" value="P:methylation"/>
    <property type="evidence" value="ECO:0007669"/>
    <property type="project" value="UniProtKB-KW"/>
</dbReference>
<dbReference type="OrthoDB" id="5489421at2"/>
<keyword evidence="4" id="KW-0808">Transferase</keyword>
<evidence type="ECO:0000256" key="1">
    <source>
        <dbReference type="ARBA" id="ARBA00022603"/>
    </source>
</evidence>
<accession>M9R6K5</accession>
<keyword evidence="1 4" id="KW-0489">Methyltransferase</keyword>
<protein>
    <submittedName>
        <fullName evidence="4">Methyltransferase-like protein</fullName>
    </submittedName>
</protein>
<dbReference type="Proteomes" id="UP000005307">
    <property type="component" value="Chromosome"/>
</dbReference>
<evidence type="ECO:0000256" key="2">
    <source>
        <dbReference type="ARBA" id="ARBA00022691"/>
    </source>
</evidence>
<organism evidence="4 5">
    <name type="scientific">Octadecabacter antarcticus 307</name>
    <dbReference type="NCBI Taxonomy" id="391626"/>
    <lineage>
        <taxon>Bacteria</taxon>
        <taxon>Pseudomonadati</taxon>
        <taxon>Pseudomonadota</taxon>
        <taxon>Alphaproteobacteria</taxon>
        <taxon>Rhodobacterales</taxon>
        <taxon>Roseobacteraceae</taxon>
        <taxon>Octadecabacter</taxon>
    </lineage>
</organism>
<keyword evidence="2" id="KW-0949">S-adenosyl-L-methionine</keyword>
<dbReference type="PANTHER" id="PTHR47739:SF1">
    <property type="entry name" value="TRNA1(VAL) (ADENINE(37)-N6)-METHYLTRANSFERASE"/>
    <property type="match status" value="1"/>
</dbReference>
<dbReference type="SUPFAM" id="SSF53335">
    <property type="entry name" value="S-adenosyl-L-methionine-dependent methyltransferases"/>
    <property type="match status" value="1"/>
</dbReference>
<dbReference type="InterPro" id="IPR002052">
    <property type="entry name" value="DNA_methylase_N6_adenine_CS"/>
</dbReference>
<dbReference type="GO" id="GO:0008170">
    <property type="term" value="F:N-methyltransferase activity"/>
    <property type="evidence" value="ECO:0007669"/>
    <property type="project" value="UniProtKB-ARBA"/>
</dbReference>